<organism evidence="2">
    <name type="scientific">uncultured Microvirga sp</name>
    <dbReference type="NCBI Taxonomy" id="412392"/>
    <lineage>
        <taxon>Bacteria</taxon>
        <taxon>Pseudomonadati</taxon>
        <taxon>Pseudomonadota</taxon>
        <taxon>Alphaproteobacteria</taxon>
        <taxon>Hyphomicrobiales</taxon>
        <taxon>Methylobacteriaceae</taxon>
        <taxon>Microvirga</taxon>
        <taxon>environmental samples</taxon>
    </lineage>
</organism>
<feature type="region of interest" description="Disordered" evidence="1">
    <location>
        <begin position="206"/>
        <end position="226"/>
    </location>
</feature>
<evidence type="ECO:0000256" key="1">
    <source>
        <dbReference type="SAM" id="MobiDB-lite"/>
    </source>
</evidence>
<dbReference type="EMBL" id="CADCUC010000165">
    <property type="protein sequence ID" value="CAA9318099.1"/>
    <property type="molecule type" value="Genomic_DNA"/>
</dbReference>
<gene>
    <name evidence="2" type="ORF">AVDCRST_MAG90-861</name>
</gene>
<feature type="region of interest" description="Disordered" evidence="1">
    <location>
        <begin position="1"/>
        <end position="52"/>
    </location>
</feature>
<proteinExistence type="predicted"/>
<name>A0A6J4KXM0_9HYPH</name>
<protein>
    <submittedName>
        <fullName evidence="2">Tol-Pal system beta propeller repeat protein TolB</fullName>
    </submittedName>
</protein>
<sequence length="244" mass="27564">HPGRHHGGDAALFADHAGHHLHGAAPGRAAARPGDQPRDRGPPSRRQLPRHDLEPALLAERAEHRDEPAAGRQRQHLFDGSRLAHHDARHLDGRDRHLALVLAGWDADRVRERPRRPAADLCHGGRRPKRAPHRLRRRLVLAAGLVAARRLHRLHQAHQGRVCDRRHQARRLGRAPLDRRLPQRGPELGPERPIRHVLPRAGGAGRRQAFHGRHHRQGRAARADPLLRLRPHLVAAPDRHAREL</sequence>
<evidence type="ECO:0000313" key="2">
    <source>
        <dbReference type="EMBL" id="CAA9318099.1"/>
    </source>
</evidence>
<feature type="non-terminal residue" evidence="2">
    <location>
        <position position="1"/>
    </location>
</feature>
<feature type="compositionally biased region" description="Low complexity" evidence="1">
    <location>
        <begin position="23"/>
        <end position="34"/>
    </location>
</feature>
<accession>A0A6J4KXM0</accession>
<dbReference type="AlphaFoldDB" id="A0A6J4KXM0"/>
<reference evidence="2" key="1">
    <citation type="submission" date="2020-02" db="EMBL/GenBank/DDBJ databases">
        <authorList>
            <person name="Meier V. D."/>
        </authorList>
    </citation>
    <scope>NUCLEOTIDE SEQUENCE</scope>
    <source>
        <strain evidence="2">AVDCRST_MAG90</strain>
    </source>
</reference>
<feature type="region of interest" description="Disordered" evidence="1">
    <location>
        <begin position="179"/>
        <end position="198"/>
    </location>
</feature>
<feature type="compositionally biased region" description="Basic residues" evidence="1">
    <location>
        <begin position="208"/>
        <end position="219"/>
    </location>
</feature>
<feature type="non-terminal residue" evidence="2">
    <location>
        <position position="244"/>
    </location>
</feature>